<protein>
    <submittedName>
        <fullName evidence="1">Uncharacterized protein</fullName>
    </submittedName>
</protein>
<proteinExistence type="predicted"/>
<dbReference type="Proteomes" id="UP000325013">
    <property type="component" value="Unassembled WGS sequence"/>
</dbReference>
<organism evidence="1 2">
    <name type="scientific">Brachyspira aalborgi</name>
    <dbReference type="NCBI Taxonomy" id="29522"/>
    <lineage>
        <taxon>Bacteria</taxon>
        <taxon>Pseudomonadati</taxon>
        <taxon>Spirochaetota</taxon>
        <taxon>Spirochaetia</taxon>
        <taxon>Brachyspirales</taxon>
        <taxon>Brachyspiraceae</taxon>
        <taxon>Brachyspira</taxon>
    </lineage>
</organism>
<dbReference type="AlphaFoldDB" id="A0A5C8G8H3"/>
<sequence length="865" mass="101991">MEAQKENNLKEIKILEDKNLSLDKSNFKKNYIEEILKITPEEMNKNVKNVLFIYCLMILAMFTESKYIKELLDLIKVKKFVKDIVASFSLRGGYKTLVPGVTIDNDEELYKKQIKMLEQIGKEANDTGKRIIKDLKYFNVDKEKTNINSEEIIYKNILRFYGYGNSFPKIEELEDNIREYKAKELVKANINKMEGIKQYNQNAREYNSKFVMGMPKLAIQNENKNFETDYEKIIPTLKNVFRNEDIFMKEAIRFLSSKHGGVFGKDTWTISGNAVIWLEPNDNLLFDLRKRIKPSKNGMNSIYKIVYNKENANRFSLNRYNLRALITSILIKGGLNFKELKETATNDLKVKNPNTKNTNDLAQDLKNKIPNWNRYKQASLVVKTVRKSIIGDIHLHNVDSISFHQNFMRILCRLDNKNGSIYSDAIDIITTYGIPTNNVGEEISKLLKYDNLKDMALASADILVKLKKKKDDKQSEASFKTWSKFAFLPVNNKNEKIYSLLGWENIKDNLINNNDSNIQVDIFEILYNYFKKNNIALPPIVDIYKNYIKINEIKYYRNKEIRNIIAEEMILYFISHYYIQEKMPSVKDSKKYFYFESYTDEKDNSHFKFNLIWDLNPRIKINIKDYMKRDVRQALDYIFDIYRINKEGKINGKEDLQKCLENCLSSYNIIRNDEILKSKCPKPTSIIENNILNEDNIKDIVKALIWAQKELLYFICNIEADIIYTLYNTLDKAEIDNLKEDGNYFNFSKLIEFYNQNIEKIIKLNDKFKNKKKFDDELLVKLNMIRKMLAHGRLIDEYSLNENKDKHEDINYSSIIYILDMSLKNIFGKSLSDFYGNKNHKTGGEKKYYNKSNNKFVNEKRGINR</sequence>
<accession>A0A5C8G8H3</accession>
<name>A0A5C8G8H3_9SPIR</name>
<gene>
    <name evidence="1" type="ORF">EPJ67_02495</name>
</gene>
<dbReference type="EMBL" id="SAYJ01000010">
    <property type="protein sequence ID" value="TXJ58293.1"/>
    <property type="molecule type" value="Genomic_DNA"/>
</dbReference>
<comment type="caution">
    <text evidence="1">The sequence shown here is derived from an EMBL/GenBank/DDBJ whole genome shotgun (WGS) entry which is preliminary data.</text>
</comment>
<evidence type="ECO:0000313" key="1">
    <source>
        <dbReference type="EMBL" id="TXJ58293.1"/>
    </source>
</evidence>
<reference evidence="1 2" key="1">
    <citation type="journal article" date="1992" name="Lakartidningen">
        <title>[Penicillin V and not amoxicillin is the first choice preparation in acute otitis].</title>
        <authorList>
            <person name="Kamme C."/>
            <person name="Lundgren K."/>
            <person name="Prellner K."/>
        </authorList>
    </citation>
    <scope>NUCLEOTIDE SEQUENCE [LARGE SCALE GENOMIC DNA]</scope>
    <source>
        <strain evidence="1 2">PC2777IV</strain>
    </source>
</reference>
<evidence type="ECO:0000313" key="2">
    <source>
        <dbReference type="Proteomes" id="UP000325013"/>
    </source>
</evidence>